<name>A0A2V5HEZ3_ASPV1</name>
<evidence type="ECO:0000313" key="3">
    <source>
        <dbReference type="Proteomes" id="UP000249829"/>
    </source>
</evidence>
<keyword evidence="1" id="KW-0472">Membrane</keyword>
<sequence length="82" mass="9462">MYWAMQLCPWSPHLTSSCSNSLPHPLVSLFLFSFSHSKTRLFTTYILAYTLFHDLLMIFAFLFSHYTNLFGLTLLCGVCGYP</sequence>
<reference evidence="2 3" key="1">
    <citation type="submission" date="2018-02" db="EMBL/GenBank/DDBJ databases">
        <title>The genomes of Aspergillus section Nigri reveals drivers in fungal speciation.</title>
        <authorList>
            <consortium name="DOE Joint Genome Institute"/>
            <person name="Vesth T.C."/>
            <person name="Nybo J."/>
            <person name="Theobald S."/>
            <person name="Brandl J."/>
            <person name="Frisvad J.C."/>
            <person name="Nielsen K.F."/>
            <person name="Lyhne E.K."/>
            <person name="Kogle M.E."/>
            <person name="Kuo A."/>
            <person name="Riley R."/>
            <person name="Clum A."/>
            <person name="Nolan M."/>
            <person name="Lipzen A."/>
            <person name="Salamov A."/>
            <person name="Henrissat B."/>
            <person name="Wiebenga A."/>
            <person name="De vries R.P."/>
            <person name="Grigoriev I.V."/>
            <person name="Mortensen U.H."/>
            <person name="Andersen M.R."/>
            <person name="Baker S.E."/>
        </authorList>
    </citation>
    <scope>NUCLEOTIDE SEQUENCE [LARGE SCALE GENOMIC DNA]</scope>
    <source>
        <strain evidence="2 3">CBS 115571</strain>
    </source>
</reference>
<evidence type="ECO:0000313" key="2">
    <source>
        <dbReference type="EMBL" id="PYI19853.1"/>
    </source>
</evidence>
<gene>
    <name evidence="2" type="ORF">BO99DRAFT_131050</name>
</gene>
<accession>A0A2V5HEZ3</accession>
<keyword evidence="1" id="KW-0812">Transmembrane</keyword>
<dbReference type="AlphaFoldDB" id="A0A2V5HEZ3"/>
<feature type="transmembrane region" description="Helical" evidence="1">
    <location>
        <begin position="42"/>
        <end position="63"/>
    </location>
</feature>
<protein>
    <submittedName>
        <fullName evidence="2">Uncharacterized protein</fullName>
    </submittedName>
</protein>
<keyword evidence="1" id="KW-1133">Transmembrane helix</keyword>
<keyword evidence="3" id="KW-1185">Reference proteome</keyword>
<proteinExistence type="predicted"/>
<organism evidence="2 3">
    <name type="scientific">Aspergillus violaceofuscus (strain CBS 115571)</name>
    <dbReference type="NCBI Taxonomy" id="1450538"/>
    <lineage>
        <taxon>Eukaryota</taxon>
        <taxon>Fungi</taxon>
        <taxon>Dikarya</taxon>
        <taxon>Ascomycota</taxon>
        <taxon>Pezizomycotina</taxon>
        <taxon>Eurotiomycetes</taxon>
        <taxon>Eurotiomycetidae</taxon>
        <taxon>Eurotiales</taxon>
        <taxon>Aspergillaceae</taxon>
        <taxon>Aspergillus</taxon>
    </lineage>
</organism>
<dbReference type="Proteomes" id="UP000249829">
    <property type="component" value="Unassembled WGS sequence"/>
</dbReference>
<dbReference type="EMBL" id="KZ825130">
    <property type="protein sequence ID" value="PYI19853.1"/>
    <property type="molecule type" value="Genomic_DNA"/>
</dbReference>
<evidence type="ECO:0000256" key="1">
    <source>
        <dbReference type="SAM" id="Phobius"/>
    </source>
</evidence>